<sequence>MKSYLGYQFCTMAQGIRAILRFFFGLKHLKGIVFILLTLFFATRLIILYFDFLSSFVFPSLHEVIPEKVILFTLDGRSSPFSLGTQLRSDEQAVESP</sequence>
<proteinExistence type="predicted"/>
<evidence type="ECO:0000313" key="5">
    <source>
        <dbReference type="Proteomes" id="UP000247702"/>
    </source>
</evidence>
<reference evidence="4" key="2">
    <citation type="submission" date="2019-10" db="EMBL/GenBank/DDBJ databases">
        <title>Conservation and host-specific expression of non-tandemly repeated heterogenous ribosome RNA gene in arbuscular mycorrhizal fungi.</title>
        <authorList>
            <person name="Maeda T."/>
            <person name="Kobayashi Y."/>
            <person name="Nakagawa T."/>
            <person name="Ezawa T."/>
            <person name="Yamaguchi K."/>
            <person name="Bino T."/>
            <person name="Nishimoto Y."/>
            <person name="Shigenobu S."/>
            <person name="Kawaguchi M."/>
        </authorList>
    </citation>
    <scope>NUCLEOTIDE SEQUENCE</scope>
    <source>
        <strain evidence="4">HR1</strain>
    </source>
</reference>
<organism evidence="3 5">
    <name type="scientific">Rhizophagus clarus</name>
    <dbReference type="NCBI Taxonomy" id="94130"/>
    <lineage>
        <taxon>Eukaryota</taxon>
        <taxon>Fungi</taxon>
        <taxon>Fungi incertae sedis</taxon>
        <taxon>Mucoromycota</taxon>
        <taxon>Glomeromycotina</taxon>
        <taxon>Glomeromycetes</taxon>
        <taxon>Glomerales</taxon>
        <taxon>Glomeraceae</taxon>
        <taxon>Rhizophagus</taxon>
    </lineage>
</organism>
<reference evidence="3 5" key="1">
    <citation type="submission" date="2017-11" db="EMBL/GenBank/DDBJ databases">
        <title>The genome of Rhizophagus clarus HR1 reveals common genetic basis of auxotrophy among arbuscular mycorrhizal fungi.</title>
        <authorList>
            <person name="Kobayashi Y."/>
        </authorList>
    </citation>
    <scope>NUCLEOTIDE SEQUENCE [LARGE SCALE GENOMIC DNA]</scope>
    <source>
        <strain evidence="3 5">HR1</strain>
    </source>
</reference>
<dbReference type="EMBL" id="BEXD01002413">
    <property type="protein sequence ID" value="GBB98205.1"/>
    <property type="molecule type" value="Genomic_DNA"/>
</dbReference>
<evidence type="ECO:0000313" key="2">
    <source>
        <dbReference type="EMBL" id="GBB98205.1"/>
    </source>
</evidence>
<dbReference type="EMBL" id="BEXD01004040">
    <property type="protein sequence ID" value="GBC05950.1"/>
    <property type="molecule type" value="Genomic_DNA"/>
</dbReference>
<dbReference type="Proteomes" id="UP000615446">
    <property type="component" value="Unassembled WGS sequence"/>
</dbReference>
<keyword evidence="1" id="KW-0472">Membrane</keyword>
<accession>A0A2Z6S917</accession>
<evidence type="ECO:0000313" key="4">
    <source>
        <dbReference type="EMBL" id="GET00479.1"/>
    </source>
</evidence>
<keyword evidence="1" id="KW-1133">Transmembrane helix</keyword>
<evidence type="ECO:0000256" key="1">
    <source>
        <dbReference type="SAM" id="Phobius"/>
    </source>
</evidence>
<dbReference type="EMBL" id="BLAL01000285">
    <property type="protein sequence ID" value="GET00479.1"/>
    <property type="molecule type" value="Genomic_DNA"/>
</dbReference>
<feature type="transmembrane region" description="Helical" evidence="1">
    <location>
        <begin position="31"/>
        <end position="50"/>
    </location>
</feature>
<dbReference type="Proteomes" id="UP000247702">
    <property type="component" value="Unassembled WGS sequence"/>
</dbReference>
<keyword evidence="5" id="KW-1185">Reference proteome</keyword>
<protein>
    <submittedName>
        <fullName evidence="3">Uncharacterized protein</fullName>
    </submittedName>
</protein>
<gene>
    <name evidence="4" type="ORF">RCL2_002693600</name>
    <name evidence="2" type="ORF">RclHR1_03170001</name>
    <name evidence="3" type="ORF">RclHR1_06520006</name>
</gene>
<name>A0A2Z6S917_9GLOM</name>
<keyword evidence="1" id="KW-0812">Transmembrane</keyword>
<evidence type="ECO:0000313" key="3">
    <source>
        <dbReference type="EMBL" id="GBC05950.1"/>
    </source>
</evidence>
<dbReference type="AlphaFoldDB" id="A0A2Z6S917"/>
<comment type="caution">
    <text evidence="3">The sequence shown here is derived from an EMBL/GenBank/DDBJ whole genome shotgun (WGS) entry which is preliminary data.</text>
</comment>